<dbReference type="Proteomes" id="UP001596087">
    <property type="component" value="Unassembled WGS sequence"/>
</dbReference>
<gene>
    <name evidence="2" type="ORF">ACFPGP_11050</name>
</gene>
<accession>A0ABW0BIX9</accession>
<evidence type="ECO:0008006" key="4">
    <source>
        <dbReference type="Google" id="ProtNLM"/>
    </source>
</evidence>
<evidence type="ECO:0000313" key="2">
    <source>
        <dbReference type="EMBL" id="MFC5177213.1"/>
    </source>
</evidence>
<proteinExistence type="predicted"/>
<keyword evidence="1" id="KW-1133">Transmembrane helix</keyword>
<comment type="caution">
    <text evidence="2">The sequence shown here is derived from an EMBL/GenBank/DDBJ whole genome shotgun (WGS) entry which is preliminary data.</text>
</comment>
<evidence type="ECO:0000313" key="3">
    <source>
        <dbReference type="Proteomes" id="UP001596087"/>
    </source>
</evidence>
<evidence type="ECO:0000256" key="1">
    <source>
        <dbReference type="SAM" id="Phobius"/>
    </source>
</evidence>
<sequence length="93" mass="9912">MTTGPDPVRPPASPWPFVGMAGMACLFFLYAASGLLAPAWAVVVLLVLWALLLLVAIAWWSLHPRWVPAIPVVGAVLWFAAMTAGGAWLGWTA</sequence>
<dbReference type="EMBL" id="JBHSKD010000009">
    <property type="protein sequence ID" value="MFC5177213.1"/>
    <property type="molecule type" value="Genomic_DNA"/>
</dbReference>
<keyword evidence="1" id="KW-0812">Transmembrane</keyword>
<keyword evidence="3" id="KW-1185">Reference proteome</keyword>
<feature type="transmembrane region" description="Helical" evidence="1">
    <location>
        <begin position="66"/>
        <end position="91"/>
    </location>
</feature>
<reference evidence="3" key="1">
    <citation type="journal article" date="2019" name="Int. J. Syst. Evol. Microbiol.">
        <title>The Global Catalogue of Microorganisms (GCM) 10K type strain sequencing project: providing services to taxonomists for standard genome sequencing and annotation.</title>
        <authorList>
            <consortium name="The Broad Institute Genomics Platform"/>
            <consortium name="The Broad Institute Genome Sequencing Center for Infectious Disease"/>
            <person name="Wu L."/>
            <person name="Ma J."/>
        </authorList>
    </citation>
    <scope>NUCLEOTIDE SEQUENCE [LARGE SCALE GENOMIC DNA]</scope>
    <source>
        <strain evidence="3">DFY41</strain>
    </source>
</reference>
<name>A0ABW0BIX9_9ACTN</name>
<protein>
    <recommendedName>
        <fullName evidence="4">DUF4175 domain-containing protein</fullName>
    </recommendedName>
</protein>
<organism evidence="2 3">
    <name type="scientific">Nocardioides taihuensis</name>
    <dbReference type="NCBI Taxonomy" id="1835606"/>
    <lineage>
        <taxon>Bacteria</taxon>
        <taxon>Bacillati</taxon>
        <taxon>Actinomycetota</taxon>
        <taxon>Actinomycetes</taxon>
        <taxon>Propionibacteriales</taxon>
        <taxon>Nocardioidaceae</taxon>
        <taxon>Nocardioides</taxon>
    </lineage>
</organism>
<feature type="transmembrane region" description="Helical" evidence="1">
    <location>
        <begin position="12"/>
        <end position="32"/>
    </location>
</feature>
<feature type="transmembrane region" description="Helical" evidence="1">
    <location>
        <begin position="39"/>
        <end position="60"/>
    </location>
</feature>
<keyword evidence="1" id="KW-0472">Membrane</keyword>
<dbReference type="RefSeq" id="WP_378590028.1">
    <property type="nucleotide sequence ID" value="NZ_JBHSKD010000009.1"/>
</dbReference>